<evidence type="ECO:0000313" key="2">
    <source>
        <dbReference type="Proteomes" id="UP000541558"/>
    </source>
</evidence>
<protein>
    <submittedName>
        <fullName evidence="1">Uncharacterized protein</fullName>
    </submittedName>
</protein>
<evidence type="ECO:0000313" key="1">
    <source>
        <dbReference type="EMBL" id="KAF5336496.1"/>
    </source>
</evidence>
<organism evidence="1 2">
    <name type="scientific">Ephemerocybe angulata</name>
    <dbReference type="NCBI Taxonomy" id="980116"/>
    <lineage>
        <taxon>Eukaryota</taxon>
        <taxon>Fungi</taxon>
        <taxon>Dikarya</taxon>
        <taxon>Basidiomycota</taxon>
        <taxon>Agaricomycotina</taxon>
        <taxon>Agaricomycetes</taxon>
        <taxon>Agaricomycetidae</taxon>
        <taxon>Agaricales</taxon>
        <taxon>Agaricineae</taxon>
        <taxon>Psathyrellaceae</taxon>
        <taxon>Ephemerocybe</taxon>
    </lineage>
</organism>
<proteinExistence type="predicted"/>
<dbReference type="Pfam" id="PF16850">
    <property type="entry name" value="Inhibitor_I66"/>
    <property type="match status" value="1"/>
</dbReference>
<reference evidence="1 2" key="1">
    <citation type="journal article" date="2020" name="ISME J.">
        <title>Uncovering the hidden diversity of litter-decomposition mechanisms in mushroom-forming fungi.</title>
        <authorList>
            <person name="Floudas D."/>
            <person name="Bentzer J."/>
            <person name="Ahren D."/>
            <person name="Johansson T."/>
            <person name="Persson P."/>
            <person name="Tunlid A."/>
        </authorList>
    </citation>
    <scope>NUCLEOTIDE SEQUENCE [LARGE SCALE GENOMIC DNA]</scope>
    <source>
        <strain evidence="1 2">CBS 175.51</strain>
    </source>
</reference>
<sequence length="124" mass="13668">MSLSTLTGTYSIHSTYPVQWSVSQLPNGYYHIAVDGYKVISNSSKLIWAIPEPYASPPTEWELQSVPQHGTNAHLIIERGSPWGAWMISDSPGGQVQVTQTIASTPSIPPLFQPNIVLHLDRLD</sequence>
<accession>A0A8H5C8G8</accession>
<dbReference type="OrthoDB" id="10477006at2759"/>
<dbReference type="GO" id="GO:0004867">
    <property type="term" value="F:serine-type endopeptidase inhibitor activity"/>
    <property type="evidence" value="ECO:0007669"/>
    <property type="project" value="InterPro"/>
</dbReference>
<comment type="caution">
    <text evidence="1">The sequence shown here is derived from an EMBL/GenBank/DDBJ whole genome shotgun (WGS) entry which is preliminary data.</text>
</comment>
<keyword evidence="2" id="KW-1185">Reference proteome</keyword>
<dbReference type="AlphaFoldDB" id="A0A8H5C8G8"/>
<name>A0A8H5C8G8_9AGAR</name>
<dbReference type="Proteomes" id="UP000541558">
    <property type="component" value="Unassembled WGS sequence"/>
</dbReference>
<gene>
    <name evidence="1" type="ORF">D9611_006742</name>
</gene>
<dbReference type="EMBL" id="JAACJK010000058">
    <property type="protein sequence ID" value="KAF5336496.1"/>
    <property type="molecule type" value="Genomic_DNA"/>
</dbReference>
<dbReference type="Gene3D" id="2.80.10.50">
    <property type="match status" value="1"/>
</dbReference>
<dbReference type="InterPro" id="IPR031755">
    <property type="entry name" value="Inhibitor_I66"/>
</dbReference>